<evidence type="ECO:0000313" key="2">
    <source>
        <dbReference type="Proteomes" id="UP000256977"/>
    </source>
</evidence>
<comment type="caution">
    <text evidence="1">The sequence shown here is derived from an EMBL/GenBank/DDBJ whole genome shotgun (WGS) entry which is preliminary data.</text>
</comment>
<reference evidence="1 2" key="1">
    <citation type="submission" date="2018-07" db="EMBL/GenBank/DDBJ databases">
        <title>Genomic Encyclopedia of Type Strains, Phase III (KMG-III): the genomes of soil and plant-associated and newly described type strains.</title>
        <authorList>
            <person name="Whitman W."/>
        </authorList>
    </citation>
    <scope>NUCLEOTIDE SEQUENCE [LARGE SCALE GENOMIC DNA]</scope>
    <source>
        <strain evidence="1 2">CECT 7287</strain>
    </source>
</reference>
<organism evidence="1 2">
    <name type="scientific">Cohnella phaseoli</name>
    <dbReference type="NCBI Taxonomy" id="456490"/>
    <lineage>
        <taxon>Bacteria</taxon>
        <taxon>Bacillati</taxon>
        <taxon>Bacillota</taxon>
        <taxon>Bacilli</taxon>
        <taxon>Bacillales</taxon>
        <taxon>Paenibacillaceae</taxon>
        <taxon>Cohnella</taxon>
    </lineage>
</organism>
<keyword evidence="2" id="KW-1185">Reference proteome</keyword>
<name>A0A3D9ID77_9BACL</name>
<sequence length="91" mass="10525">MRTVRNLRGTQSWEERIALLRRLEEVGYSIAYYVLRCEELAEEATRAALLQAGSDREISELPAEAQREKFSRLAMSTAIAVRREKLLREAK</sequence>
<dbReference type="AlphaFoldDB" id="A0A3D9ID77"/>
<dbReference type="OrthoDB" id="9994408at2"/>
<accession>A0A3D9ID77</accession>
<dbReference type="EMBL" id="QRDZ01000031">
    <property type="protein sequence ID" value="RED59499.1"/>
    <property type="molecule type" value="Genomic_DNA"/>
</dbReference>
<gene>
    <name evidence="1" type="ORF">DFP98_13193</name>
</gene>
<evidence type="ECO:0000313" key="1">
    <source>
        <dbReference type="EMBL" id="RED59499.1"/>
    </source>
</evidence>
<protein>
    <submittedName>
        <fullName evidence="1">Uncharacterized protein</fullName>
    </submittedName>
</protein>
<proteinExistence type="predicted"/>
<dbReference type="Proteomes" id="UP000256977">
    <property type="component" value="Unassembled WGS sequence"/>
</dbReference>
<dbReference type="RefSeq" id="WP_116064323.1">
    <property type="nucleotide sequence ID" value="NZ_QRDZ01000031.1"/>
</dbReference>